<gene>
    <name evidence="1" type="ORF">QZM56_18750</name>
</gene>
<dbReference type="InterPro" id="IPR029058">
    <property type="entry name" value="AB_hydrolase_fold"/>
</dbReference>
<dbReference type="PANTHER" id="PTHR36837:SF2">
    <property type="entry name" value="POLY(3-HYDROXYALKANOATE) POLYMERASE SUBUNIT PHAC"/>
    <property type="match status" value="1"/>
</dbReference>
<dbReference type="InterPro" id="IPR024501">
    <property type="entry name" value="DUF3141"/>
</dbReference>
<evidence type="ECO:0000313" key="1">
    <source>
        <dbReference type="EMBL" id="MDN7566547.1"/>
    </source>
</evidence>
<proteinExistence type="predicted"/>
<organism evidence="1 2">
    <name type="scientific">Burkholderia contaminans</name>
    <dbReference type="NCBI Taxonomy" id="488447"/>
    <lineage>
        <taxon>Bacteria</taxon>
        <taxon>Pseudomonadati</taxon>
        <taxon>Pseudomonadota</taxon>
        <taxon>Betaproteobacteria</taxon>
        <taxon>Burkholderiales</taxon>
        <taxon>Burkholderiaceae</taxon>
        <taxon>Burkholderia</taxon>
        <taxon>Burkholderia cepacia complex</taxon>
    </lineage>
</organism>
<dbReference type="InterPro" id="IPR051321">
    <property type="entry name" value="PHA/PHB_synthase"/>
</dbReference>
<dbReference type="Proteomes" id="UP001172109">
    <property type="component" value="Unassembled WGS sequence"/>
</dbReference>
<dbReference type="AlphaFoldDB" id="A0AAP4R313"/>
<protein>
    <submittedName>
        <fullName evidence="1">DUF3141 domain-containing protein</fullName>
    </submittedName>
</protein>
<evidence type="ECO:0000313" key="2">
    <source>
        <dbReference type="Proteomes" id="UP001172109"/>
    </source>
</evidence>
<reference evidence="1" key="1">
    <citation type="submission" date="2023-07" db="EMBL/GenBank/DDBJ databases">
        <title>A collection of bacterial strains from the Burkholderia cepacia Research Laboratory and Repository.</title>
        <authorList>
            <person name="Lipuma J."/>
            <person name="Spilker T."/>
            <person name="Caverly L."/>
        </authorList>
    </citation>
    <scope>NUCLEOTIDE SEQUENCE</scope>
    <source>
        <strain evidence="1">AU44979</strain>
    </source>
</reference>
<dbReference type="EMBL" id="JAUJQS010000012">
    <property type="protein sequence ID" value="MDN7566547.1"/>
    <property type="molecule type" value="Genomic_DNA"/>
</dbReference>
<name>A0AAP4R313_9BURK</name>
<dbReference type="PANTHER" id="PTHR36837">
    <property type="entry name" value="POLY(3-HYDROXYALKANOATE) POLYMERASE SUBUNIT PHAC"/>
    <property type="match status" value="1"/>
</dbReference>
<dbReference type="SUPFAM" id="SSF53474">
    <property type="entry name" value="alpha/beta-Hydrolases"/>
    <property type="match status" value="1"/>
</dbReference>
<dbReference type="RefSeq" id="WP_023087263.1">
    <property type="nucleotide sequence ID" value="NZ_JAUJQS010000012.1"/>
</dbReference>
<accession>A0AAP4R313</accession>
<sequence>MDTRTNSQGMAAAPLALFAAYWGDMLWRTVASGEALRQRANNMTEHEAAGMPPLLHFESEQVADGHDLQPASNYRLLRVTRCGTDALEKHVRKGAAPVLVVDPRAGHGPGIGGFKRDSEVGMALLEGHPVYFAVFDPEPVEGQTMGAVVQTLATFIDMVAKRHRGKAPIVYGNCQGGWAITLALSHCEHRAALAVLNGSPLSYWAGERGVNPMRLLGGFTGGIWPAHWVSDLGAGRFDGAWLVQNFEALQPEGVFKKYDTLFAQPETERDRFLEFERWWNGFYQLAREEMLSIAGDLFVGNHLESGEVVVDGHCRADLSRIGAPLVVFCSNGDNITPPHQALGWLKAVYPTTADLVAAGQRVVYLLHQHVGHLGIFVSAGVARREHRAILHHAESIQALKPGLYEMVLEDSASSESAAAAQFQPRRLEDLPYDANPAGFDKVEALSEITERFYSQWVSPWVRFAVTPDSARELRALHPMRVSRKVWSEQVTPALALLPWVQRWLEQWGAQDPHRVENPWYQLERTGADAIGQAMESWRKSRDLWAELVFEQAYAN</sequence>
<dbReference type="Gene3D" id="3.40.50.1820">
    <property type="entry name" value="alpha/beta hydrolase"/>
    <property type="match status" value="1"/>
</dbReference>
<comment type="caution">
    <text evidence="1">The sequence shown here is derived from an EMBL/GenBank/DDBJ whole genome shotgun (WGS) entry which is preliminary data.</text>
</comment>
<dbReference type="Pfam" id="PF11339">
    <property type="entry name" value="DUF3141"/>
    <property type="match status" value="1"/>
</dbReference>